<evidence type="ECO:0000313" key="1">
    <source>
        <dbReference type="EMBL" id="VDP70569.1"/>
    </source>
</evidence>
<reference evidence="3" key="1">
    <citation type="submission" date="2016-06" db="UniProtKB">
        <authorList>
            <consortium name="WormBaseParasite"/>
        </authorList>
    </citation>
    <scope>IDENTIFICATION</scope>
</reference>
<proteinExistence type="predicted"/>
<evidence type="ECO:0000313" key="2">
    <source>
        <dbReference type="Proteomes" id="UP000279833"/>
    </source>
</evidence>
<protein>
    <submittedName>
        <fullName evidence="3">DNA_pol3_beta domain-containing protein</fullName>
    </submittedName>
</protein>
<name>A0A183KXU6_9TREM</name>
<accession>A0A183KXU6</accession>
<reference evidence="1 2" key="2">
    <citation type="submission" date="2018-11" db="EMBL/GenBank/DDBJ databases">
        <authorList>
            <consortium name="Pathogen Informatics"/>
        </authorList>
    </citation>
    <scope>NUCLEOTIDE SEQUENCE [LARGE SCALE GENOMIC DNA]</scope>
    <source>
        <strain evidence="1">Dakar</strain>
        <strain evidence="2">Dakar, Senegal</strain>
    </source>
</reference>
<keyword evidence="2" id="KW-1185">Reference proteome</keyword>
<dbReference type="EMBL" id="UZAK01043307">
    <property type="protein sequence ID" value="VDP70569.1"/>
    <property type="molecule type" value="Genomic_DNA"/>
</dbReference>
<sequence length="40" mass="4435">MKVTVSFSIREVQKFLKSCTPTSRLPASIIDLISRPLSGK</sequence>
<evidence type="ECO:0000313" key="3">
    <source>
        <dbReference type="WBParaSite" id="SCUD_0001989501-mRNA-1"/>
    </source>
</evidence>
<dbReference type="Proteomes" id="UP000279833">
    <property type="component" value="Unassembled WGS sequence"/>
</dbReference>
<gene>
    <name evidence="1" type="ORF">SCUD_LOCUS19892</name>
</gene>
<dbReference type="WBParaSite" id="SCUD_0001989501-mRNA-1">
    <property type="protein sequence ID" value="SCUD_0001989501-mRNA-1"/>
    <property type="gene ID" value="SCUD_0001989501"/>
</dbReference>
<dbReference type="AlphaFoldDB" id="A0A183KXU6"/>
<organism evidence="3">
    <name type="scientific">Schistosoma curassoni</name>
    <dbReference type="NCBI Taxonomy" id="6186"/>
    <lineage>
        <taxon>Eukaryota</taxon>
        <taxon>Metazoa</taxon>
        <taxon>Spiralia</taxon>
        <taxon>Lophotrochozoa</taxon>
        <taxon>Platyhelminthes</taxon>
        <taxon>Trematoda</taxon>
        <taxon>Digenea</taxon>
        <taxon>Strigeidida</taxon>
        <taxon>Schistosomatoidea</taxon>
        <taxon>Schistosomatidae</taxon>
        <taxon>Schistosoma</taxon>
    </lineage>
</organism>